<organism evidence="2 3">
    <name type="scientific">Flavihumibacter stibioxidans</name>
    <dbReference type="NCBI Taxonomy" id="1834163"/>
    <lineage>
        <taxon>Bacteria</taxon>
        <taxon>Pseudomonadati</taxon>
        <taxon>Bacteroidota</taxon>
        <taxon>Chitinophagia</taxon>
        <taxon>Chitinophagales</taxon>
        <taxon>Chitinophagaceae</taxon>
        <taxon>Flavihumibacter</taxon>
    </lineage>
</organism>
<evidence type="ECO:0000256" key="1">
    <source>
        <dbReference type="SAM" id="Phobius"/>
    </source>
</evidence>
<protein>
    <submittedName>
        <fullName evidence="2">Uncharacterized protein</fullName>
    </submittedName>
</protein>
<keyword evidence="3" id="KW-1185">Reference proteome</keyword>
<keyword evidence="1" id="KW-0472">Membrane</keyword>
<sequence>MNYRRWDIFTGIDPAIFVSGITKFEGLPLFLHLPYSVRYTSAGIAVLPVPKNLINVRLYNNPKKHQKKSKKYPILITWFPSEKGQFKTFAMSFSPSVNTATIQQWIADKLNIDTIQEHLVALGHDEESIAIHLKEFKKVKYAKRQFTGFIFMGIGSMIGFISCILSILNPVPELYGAILYGLTSIAITIAFIGLYYVLE</sequence>
<dbReference type="EMBL" id="MBUA01000023">
    <property type="protein sequence ID" value="MBC6491696.1"/>
    <property type="molecule type" value="Genomic_DNA"/>
</dbReference>
<reference evidence="2 3" key="1">
    <citation type="submission" date="2016-07" db="EMBL/GenBank/DDBJ databases">
        <title>Genome analysis of Flavihumibacter stibioxidans YS-17.</title>
        <authorList>
            <person name="Shi K."/>
            <person name="Han Y."/>
            <person name="Wang G."/>
        </authorList>
    </citation>
    <scope>NUCLEOTIDE SEQUENCE [LARGE SCALE GENOMIC DNA]</scope>
    <source>
        <strain evidence="2 3">YS-17</strain>
    </source>
</reference>
<keyword evidence="1" id="KW-0812">Transmembrane</keyword>
<dbReference type="Proteomes" id="UP000765802">
    <property type="component" value="Unassembled WGS sequence"/>
</dbReference>
<keyword evidence="1" id="KW-1133">Transmembrane helix</keyword>
<evidence type="ECO:0000313" key="3">
    <source>
        <dbReference type="Proteomes" id="UP000765802"/>
    </source>
</evidence>
<proteinExistence type="predicted"/>
<feature type="transmembrane region" description="Helical" evidence="1">
    <location>
        <begin position="174"/>
        <end position="198"/>
    </location>
</feature>
<feature type="transmembrane region" description="Helical" evidence="1">
    <location>
        <begin position="146"/>
        <end position="168"/>
    </location>
</feature>
<name>A0ABR7M9U1_9BACT</name>
<comment type="caution">
    <text evidence="2">The sequence shown here is derived from an EMBL/GenBank/DDBJ whole genome shotgun (WGS) entry which is preliminary data.</text>
</comment>
<gene>
    <name evidence="2" type="ORF">BC349_11595</name>
</gene>
<accession>A0ABR7M9U1</accession>
<evidence type="ECO:0000313" key="2">
    <source>
        <dbReference type="EMBL" id="MBC6491696.1"/>
    </source>
</evidence>